<evidence type="ECO:0000259" key="7">
    <source>
        <dbReference type="PROSITE" id="PS50089"/>
    </source>
</evidence>
<keyword evidence="2 5" id="KW-0863">Zinc-finger</keyword>
<evidence type="ECO:0000313" key="8">
    <source>
        <dbReference type="Proteomes" id="UP000046392"/>
    </source>
</evidence>
<dbReference type="AlphaFoldDB" id="A0A0N5B8C1"/>
<dbReference type="SUPFAM" id="SSF57850">
    <property type="entry name" value="RING/U-box"/>
    <property type="match status" value="1"/>
</dbReference>
<dbReference type="GO" id="GO:0016925">
    <property type="term" value="P:protein sumoylation"/>
    <property type="evidence" value="ECO:0007669"/>
    <property type="project" value="TreeGrafter"/>
</dbReference>
<dbReference type="GO" id="GO:0007129">
    <property type="term" value="P:homologous chromosome pairing at meiosis"/>
    <property type="evidence" value="ECO:0007669"/>
    <property type="project" value="TreeGrafter"/>
</dbReference>
<dbReference type="Pfam" id="PF14634">
    <property type="entry name" value="zf-RING_5"/>
    <property type="match status" value="1"/>
</dbReference>
<keyword evidence="4" id="KW-0469">Meiosis</keyword>
<evidence type="ECO:0000256" key="6">
    <source>
        <dbReference type="SAM" id="Coils"/>
    </source>
</evidence>
<evidence type="ECO:0000256" key="1">
    <source>
        <dbReference type="ARBA" id="ARBA00022723"/>
    </source>
</evidence>
<keyword evidence="6" id="KW-0175">Coiled coil</keyword>
<keyword evidence="3" id="KW-0862">Zinc</keyword>
<organism evidence="8 9">
    <name type="scientific">Strongyloides papillosus</name>
    <name type="common">Intestinal threadworm</name>
    <dbReference type="NCBI Taxonomy" id="174720"/>
    <lineage>
        <taxon>Eukaryota</taxon>
        <taxon>Metazoa</taxon>
        <taxon>Ecdysozoa</taxon>
        <taxon>Nematoda</taxon>
        <taxon>Chromadorea</taxon>
        <taxon>Rhabditida</taxon>
        <taxon>Tylenchina</taxon>
        <taxon>Panagrolaimomorpha</taxon>
        <taxon>Strongyloidoidea</taxon>
        <taxon>Strongyloididae</taxon>
        <taxon>Strongyloides</taxon>
    </lineage>
</organism>
<dbReference type="Proteomes" id="UP000046392">
    <property type="component" value="Unplaced"/>
</dbReference>
<dbReference type="PROSITE" id="PS50089">
    <property type="entry name" value="ZF_RING_2"/>
    <property type="match status" value="1"/>
</dbReference>
<dbReference type="InterPro" id="IPR017907">
    <property type="entry name" value="Znf_RING_CS"/>
</dbReference>
<protein>
    <submittedName>
        <fullName evidence="9">RING-type domain-containing protein</fullName>
    </submittedName>
</protein>
<evidence type="ECO:0000313" key="9">
    <source>
        <dbReference type="WBParaSite" id="SPAL_0000229400.1"/>
    </source>
</evidence>
<dbReference type="PANTHER" id="PTHR22663">
    <property type="entry name" value="RING FINGER PROTEIN NARYA-RELATED"/>
    <property type="match status" value="1"/>
</dbReference>
<dbReference type="InterPro" id="IPR042123">
    <property type="entry name" value="Zip3/RNF212-like"/>
</dbReference>
<accession>A0A0N5B8C1</accession>
<dbReference type="Gene3D" id="3.30.40.10">
    <property type="entry name" value="Zinc/RING finger domain, C3HC4 (zinc finger)"/>
    <property type="match status" value="1"/>
</dbReference>
<dbReference type="PROSITE" id="PS00518">
    <property type="entry name" value="ZF_RING_1"/>
    <property type="match status" value="1"/>
</dbReference>
<evidence type="ECO:0000256" key="5">
    <source>
        <dbReference type="PROSITE-ProRule" id="PRU00175"/>
    </source>
</evidence>
<evidence type="ECO:0000256" key="4">
    <source>
        <dbReference type="ARBA" id="ARBA00023254"/>
    </source>
</evidence>
<dbReference type="GO" id="GO:0008270">
    <property type="term" value="F:zinc ion binding"/>
    <property type="evidence" value="ECO:0007669"/>
    <property type="project" value="UniProtKB-KW"/>
</dbReference>
<dbReference type="SMART" id="SM00184">
    <property type="entry name" value="RING"/>
    <property type="match status" value="1"/>
</dbReference>
<name>A0A0N5B8C1_STREA</name>
<evidence type="ECO:0000256" key="2">
    <source>
        <dbReference type="ARBA" id="ARBA00022771"/>
    </source>
</evidence>
<dbReference type="GO" id="GO:0007131">
    <property type="term" value="P:reciprocal meiotic recombination"/>
    <property type="evidence" value="ECO:0007669"/>
    <property type="project" value="InterPro"/>
</dbReference>
<keyword evidence="8" id="KW-1185">Reference proteome</keyword>
<feature type="domain" description="RING-type" evidence="7">
    <location>
        <begin position="11"/>
        <end position="52"/>
    </location>
</feature>
<proteinExistence type="predicted"/>
<reference evidence="9" key="1">
    <citation type="submission" date="2017-02" db="UniProtKB">
        <authorList>
            <consortium name="WormBaseParasite"/>
        </authorList>
    </citation>
    <scope>IDENTIFICATION</scope>
</reference>
<keyword evidence="1" id="KW-0479">Metal-binding</keyword>
<dbReference type="GO" id="GO:0019789">
    <property type="term" value="F:SUMO transferase activity"/>
    <property type="evidence" value="ECO:0007669"/>
    <property type="project" value="InterPro"/>
</dbReference>
<dbReference type="WBParaSite" id="SPAL_0000229400.1">
    <property type="protein sequence ID" value="SPAL_0000229400.1"/>
    <property type="gene ID" value="SPAL_0000229400"/>
</dbReference>
<dbReference type="InterPro" id="IPR001841">
    <property type="entry name" value="Znf_RING"/>
</dbReference>
<evidence type="ECO:0000256" key="3">
    <source>
        <dbReference type="ARBA" id="ARBA00022833"/>
    </source>
</evidence>
<dbReference type="PANTHER" id="PTHR22663:SF17">
    <property type="entry name" value="RING FINGER PROTEIN NARYA-RELATED"/>
    <property type="match status" value="1"/>
</dbReference>
<dbReference type="InterPro" id="IPR013083">
    <property type="entry name" value="Znf_RING/FYVE/PHD"/>
</dbReference>
<dbReference type="GO" id="GO:0000795">
    <property type="term" value="C:synaptonemal complex"/>
    <property type="evidence" value="ECO:0007669"/>
    <property type="project" value="InterPro"/>
</dbReference>
<sequence>MSLKECQWLCCNRCITSHSQIQLYLTVCGHIFCLSCLGLDAKKDKADCPICNSNTHILEINSKLGQNKSIFFKDPENEFKEAQKKINKIRSFQKYHYENNMRTMTVQFRKAAEEAKASDKMKEEYKKRGSQLLMVIKQKDAVLKKKEDEIKNLKNKITQLTQLASMYKEDGRALKERVKQLEIHSQKSKEKLQLTQAKLESKNLKRRVEDNNKFSKQKPVLDVSQVSFNLQKGINQPKGKNTEKSQFQHNRYPSVSKLNPNKNFFTSEDYNVGESYGFPAIDDKTVFNIDNKKPRQCLRPLSTSTQAGVDTPLPIIFEDISAISEIPHFDNSEN</sequence>
<feature type="coiled-coil region" evidence="6">
    <location>
        <begin position="136"/>
        <end position="207"/>
    </location>
</feature>